<dbReference type="SUPFAM" id="SSF52047">
    <property type="entry name" value="RNI-like"/>
    <property type="match status" value="1"/>
</dbReference>
<evidence type="ECO:0000313" key="2">
    <source>
        <dbReference type="EMBL" id="PPQ90009.1"/>
    </source>
</evidence>
<reference evidence="2 3" key="1">
    <citation type="journal article" date="2018" name="Evol. Lett.">
        <title>Horizontal gene cluster transfer increased hallucinogenic mushroom diversity.</title>
        <authorList>
            <person name="Reynolds H.T."/>
            <person name="Vijayakumar V."/>
            <person name="Gluck-Thaler E."/>
            <person name="Korotkin H.B."/>
            <person name="Matheny P.B."/>
            <person name="Slot J.C."/>
        </authorList>
    </citation>
    <scope>NUCLEOTIDE SEQUENCE [LARGE SCALE GENOMIC DNA]</scope>
    <source>
        <strain evidence="2 3">2631</strain>
    </source>
</reference>
<dbReference type="Gene3D" id="3.80.10.10">
    <property type="entry name" value="Ribonuclease Inhibitor"/>
    <property type="match status" value="1"/>
</dbReference>
<name>A0A409XGY9_PSICY</name>
<feature type="compositionally biased region" description="Polar residues" evidence="1">
    <location>
        <begin position="36"/>
        <end position="50"/>
    </location>
</feature>
<protein>
    <recommendedName>
        <fullName evidence="4">F-box domain-containing protein</fullName>
    </recommendedName>
</protein>
<organism evidence="2 3">
    <name type="scientific">Psilocybe cyanescens</name>
    <dbReference type="NCBI Taxonomy" id="93625"/>
    <lineage>
        <taxon>Eukaryota</taxon>
        <taxon>Fungi</taxon>
        <taxon>Dikarya</taxon>
        <taxon>Basidiomycota</taxon>
        <taxon>Agaricomycotina</taxon>
        <taxon>Agaricomycetes</taxon>
        <taxon>Agaricomycetidae</taxon>
        <taxon>Agaricales</taxon>
        <taxon>Agaricineae</taxon>
        <taxon>Strophariaceae</taxon>
        <taxon>Psilocybe</taxon>
    </lineage>
</organism>
<gene>
    <name evidence="2" type="ORF">CVT25_009649</name>
</gene>
<evidence type="ECO:0008006" key="4">
    <source>
        <dbReference type="Google" id="ProtNLM"/>
    </source>
</evidence>
<dbReference type="AlphaFoldDB" id="A0A409XGY9"/>
<dbReference type="Gene3D" id="1.20.1280.50">
    <property type="match status" value="1"/>
</dbReference>
<evidence type="ECO:0000256" key="1">
    <source>
        <dbReference type="SAM" id="MobiDB-lite"/>
    </source>
</evidence>
<dbReference type="InParanoid" id="A0A409XGY9"/>
<feature type="region of interest" description="Disordered" evidence="1">
    <location>
        <begin position="32"/>
        <end position="124"/>
    </location>
</feature>
<sequence>MPLRYSWSDDRVIDTSIISTVEQLLAFCEAERRSAENTSTEPPRTPQRASQGYDDGYTPTPTQHRDTSPIEEDAERQISSQLSWRGSYRAPSTPTRKLQTDRTASFNMPSPASRSSPRTSQCFSSSGFSIDWNIRRDFSHQDNEYYQDSQALLSHTSSFYSQASSALEPEYHLRRPTLINKLSADIISRIFKFYVESDTDESALRLGSISRNWRQIAWKTPSLWTRLTVYAHSKNQDLLREMVAQWLERSDKHMFHFGLYHKDDREDDNQLSAVQRVGLFNPIPIFHLLKKHSRRCVSLSIEGPNILFSLFWQANIFLPELKNLTIERSPTDQHITSGRSYNLTPNLTESLKTLQICGLDTDKLYLSPAVNFSNLTEVITRTMDISLALEILKRATSLQKLRISYLLRSEKSLDEVLSNFPERITCPALTTLDVLGIDEPDKQIYAFFFDRIDLPNLTTLSCKHWVTAECLEMLRRSGCSLQSLYLRKFVASTDKFIDCLSVLPTLISLHISLSDGDPRQDRLPATENDIEYAEFDLKLREEWRVILAALACGTIPRSESGMADTHRAEPLYLPLLQTVDIHGQADSQFPWKLLCRFLDSRGPPPYDPSTYFHPGECIPSLKHRTLKYFRWTMTGLGQSHYHIKDSVVANLQGLAVEGITIDVIHTGRHVRLKSSEARRLGNFTEVRTTSLISGVSVEMPTDLVREDDIDLLKRPNQSDKNRVIGR</sequence>
<feature type="compositionally biased region" description="Low complexity" evidence="1">
    <location>
        <begin position="109"/>
        <end position="120"/>
    </location>
</feature>
<dbReference type="InterPro" id="IPR032675">
    <property type="entry name" value="LRR_dom_sf"/>
</dbReference>
<dbReference type="OrthoDB" id="3270987at2759"/>
<accession>A0A409XGY9</accession>
<proteinExistence type="predicted"/>
<comment type="caution">
    <text evidence="2">The sequence shown here is derived from an EMBL/GenBank/DDBJ whole genome shotgun (WGS) entry which is preliminary data.</text>
</comment>
<dbReference type="Proteomes" id="UP000283269">
    <property type="component" value="Unassembled WGS sequence"/>
</dbReference>
<dbReference type="EMBL" id="NHYD01001756">
    <property type="protein sequence ID" value="PPQ90009.1"/>
    <property type="molecule type" value="Genomic_DNA"/>
</dbReference>
<evidence type="ECO:0000313" key="3">
    <source>
        <dbReference type="Proteomes" id="UP000283269"/>
    </source>
</evidence>
<feature type="compositionally biased region" description="Polar residues" evidence="1">
    <location>
        <begin position="77"/>
        <end position="108"/>
    </location>
</feature>
<keyword evidence="3" id="KW-1185">Reference proteome</keyword>